<sequence length="75" mass="7911">MHDDGPPVPRSVSDDRCLDGIEGHARGAIADGVDMRIESEGIDRRDGQGELGGIPVRHALRVRAVAVGLEEGARA</sequence>
<dbReference type="EMBL" id="CAFBNE010000090">
    <property type="protein sequence ID" value="CAB4963601.1"/>
    <property type="molecule type" value="Genomic_DNA"/>
</dbReference>
<organism evidence="1">
    <name type="scientific">freshwater metagenome</name>
    <dbReference type="NCBI Taxonomy" id="449393"/>
    <lineage>
        <taxon>unclassified sequences</taxon>
        <taxon>metagenomes</taxon>
        <taxon>ecological metagenomes</taxon>
    </lineage>
</organism>
<dbReference type="AlphaFoldDB" id="A0A6J7L6D2"/>
<gene>
    <name evidence="1" type="ORF">UFOPK3772_02400</name>
</gene>
<reference evidence="1" key="1">
    <citation type="submission" date="2020-05" db="EMBL/GenBank/DDBJ databases">
        <authorList>
            <person name="Chiriac C."/>
            <person name="Salcher M."/>
            <person name="Ghai R."/>
            <person name="Kavagutti S V."/>
        </authorList>
    </citation>
    <scope>NUCLEOTIDE SEQUENCE</scope>
</reference>
<evidence type="ECO:0000313" key="1">
    <source>
        <dbReference type="EMBL" id="CAB4963601.1"/>
    </source>
</evidence>
<proteinExistence type="predicted"/>
<name>A0A6J7L6D2_9ZZZZ</name>
<accession>A0A6J7L6D2</accession>
<protein>
    <submittedName>
        <fullName evidence="1">Unannotated protein</fullName>
    </submittedName>
</protein>